<feature type="transmembrane region" description="Helical" evidence="11">
    <location>
        <begin position="186"/>
        <end position="206"/>
    </location>
</feature>
<comment type="function">
    <text evidence="10">Slow, weak voltage-dependent S-type anion efflux channel involved in maintenance of anion homeostasis.</text>
</comment>
<feature type="transmembrane region" description="Helical" evidence="11">
    <location>
        <begin position="218"/>
        <end position="238"/>
    </location>
</feature>
<keyword evidence="13" id="KW-1185">Reference proteome</keyword>
<feature type="transmembrane region" description="Helical" evidence="11">
    <location>
        <begin position="250"/>
        <end position="269"/>
    </location>
</feature>
<feature type="transmembrane region" description="Helical" evidence="11">
    <location>
        <begin position="90"/>
        <end position="113"/>
    </location>
</feature>
<comment type="similarity">
    <text evidence="2">Belongs to the SLAC1 S-type anion channel family.</text>
</comment>
<keyword evidence="8" id="KW-0406">Ion transport</keyword>
<evidence type="ECO:0000256" key="9">
    <source>
        <dbReference type="ARBA" id="ARBA00023136"/>
    </source>
</evidence>
<feature type="transmembrane region" description="Helical" evidence="11">
    <location>
        <begin position="312"/>
        <end position="330"/>
    </location>
</feature>
<evidence type="ECO:0000256" key="3">
    <source>
        <dbReference type="ARBA" id="ARBA00011233"/>
    </source>
</evidence>
<comment type="subcellular location">
    <subcellularLocation>
        <location evidence="1">Cell membrane</location>
        <topology evidence="1">Multi-pass membrane protein</topology>
    </subcellularLocation>
</comment>
<accession>A0AAQ3S070</accession>
<keyword evidence="6 11" id="KW-0812">Transmembrane</keyword>
<dbReference type="GO" id="GO:0006873">
    <property type="term" value="P:intracellular monoatomic ion homeostasis"/>
    <property type="evidence" value="ECO:0007669"/>
    <property type="project" value="InterPro"/>
</dbReference>
<feature type="transmembrane region" description="Helical" evidence="11">
    <location>
        <begin position="125"/>
        <end position="145"/>
    </location>
</feature>
<keyword evidence="5" id="KW-1003">Cell membrane</keyword>
<evidence type="ECO:0000256" key="6">
    <source>
        <dbReference type="ARBA" id="ARBA00022692"/>
    </source>
</evidence>
<keyword evidence="9 11" id="KW-0472">Membrane</keyword>
<dbReference type="Gene3D" id="1.50.10.150">
    <property type="entry name" value="Voltage-dependent anion channel"/>
    <property type="match status" value="1"/>
</dbReference>
<evidence type="ECO:0000256" key="1">
    <source>
        <dbReference type="ARBA" id="ARBA00004651"/>
    </source>
</evidence>
<organism evidence="12 13">
    <name type="scientific">Vigna mungo</name>
    <name type="common">Black gram</name>
    <name type="synonym">Phaseolus mungo</name>
    <dbReference type="NCBI Taxonomy" id="3915"/>
    <lineage>
        <taxon>Eukaryota</taxon>
        <taxon>Viridiplantae</taxon>
        <taxon>Streptophyta</taxon>
        <taxon>Embryophyta</taxon>
        <taxon>Tracheophyta</taxon>
        <taxon>Spermatophyta</taxon>
        <taxon>Magnoliopsida</taxon>
        <taxon>eudicotyledons</taxon>
        <taxon>Gunneridae</taxon>
        <taxon>Pentapetalae</taxon>
        <taxon>rosids</taxon>
        <taxon>fabids</taxon>
        <taxon>Fabales</taxon>
        <taxon>Fabaceae</taxon>
        <taxon>Papilionoideae</taxon>
        <taxon>50 kb inversion clade</taxon>
        <taxon>NPAAA clade</taxon>
        <taxon>indigoferoid/millettioid clade</taxon>
        <taxon>Phaseoleae</taxon>
        <taxon>Vigna</taxon>
    </lineage>
</organism>
<keyword evidence="4" id="KW-0813">Transport</keyword>
<feature type="transmembrane region" description="Helical" evidence="11">
    <location>
        <begin position="51"/>
        <end position="70"/>
    </location>
</feature>
<sequence>MLHSKISDRNMKAAVDVIEGGSMNNTNNCVLPTEISKPSHSRLPILTKIHVGYFFICLSFGAQALLWKSLSKHNQDSNSLWHGFNFMPSFAFLLLWCVALFVATTLSLLYVLKCIFHFDVVKEEFSHYIGVNCMYAPWISWLLMLQSAPMILHTNCYYRALCLAFSFVILFIDIKLYGQWFTTKRRFLSIVANPTSQVSVIGNLVSARVIAEIGWKEIAVVMFSIGSVFYLVIFITLYQRQKNGNQFPTVLRPAYFLFFAAPSMASLAWKSILGGFVTPSKMLLFLSLFLFMSQACRPAMFKKSMKRLNVAWWLYSFPLTFLGLACGEYAEDVKSGMAPWLMLVICMLSVLVFIALMIVTVLRIEMLLNKNAPFIS</sequence>
<dbReference type="InterPro" id="IPR038665">
    <property type="entry name" value="Voltage-dep_anion_channel_sf"/>
</dbReference>
<keyword evidence="7 11" id="KW-1133">Transmembrane helix</keyword>
<feature type="transmembrane region" description="Helical" evidence="11">
    <location>
        <begin position="157"/>
        <end position="174"/>
    </location>
</feature>
<evidence type="ECO:0000313" key="12">
    <source>
        <dbReference type="EMBL" id="WVZ10669.1"/>
    </source>
</evidence>
<evidence type="ECO:0000256" key="11">
    <source>
        <dbReference type="SAM" id="Phobius"/>
    </source>
</evidence>
<dbReference type="InterPro" id="IPR004695">
    <property type="entry name" value="SLAC1/Mae1/Ssu1/TehA"/>
</dbReference>
<evidence type="ECO:0000313" key="13">
    <source>
        <dbReference type="Proteomes" id="UP001374535"/>
    </source>
</evidence>
<dbReference type="Proteomes" id="UP001374535">
    <property type="component" value="Chromosome 5"/>
</dbReference>
<feature type="transmembrane region" description="Helical" evidence="11">
    <location>
        <begin position="281"/>
        <end position="300"/>
    </location>
</feature>
<evidence type="ECO:0000256" key="10">
    <source>
        <dbReference type="ARBA" id="ARBA00054248"/>
    </source>
</evidence>
<feature type="transmembrane region" description="Helical" evidence="11">
    <location>
        <begin position="342"/>
        <end position="362"/>
    </location>
</feature>
<evidence type="ECO:0000256" key="8">
    <source>
        <dbReference type="ARBA" id="ARBA00023065"/>
    </source>
</evidence>
<dbReference type="AlphaFoldDB" id="A0AAQ3S070"/>
<dbReference type="EMBL" id="CP144696">
    <property type="protein sequence ID" value="WVZ10669.1"/>
    <property type="molecule type" value="Genomic_DNA"/>
</dbReference>
<gene>
    <name evidence="12" type="ORF">V8G54_015199</name>
</gene>
<dbReference type="GO" id="GO:0008308">
    <property type="term" value="F:voltage-gated monoatomic anion channel activity"/>
    <property type="evidence" value="ECO:0007669"/>
    <property type="project" value="InterPro"/>
</dbReference>
<protein>
    <submittedName>
        <fullName evidence="12">Uncharacterized protein</fullName>
    </submittedName>
</protein>
<comment type="subunit">
    <text evidence="3">Homotrimer.</text>
</comment>
<dbReference type="PANTHER" id="PTHR31269">
    <property type="entry name" value="S-TYPE ANION CHANNEL SLAH3"/>
    <property type="match status" value="1"/>
</dbReference>
<proteinExistence type="inferred from homology"/>
<dbReference type="GO" id="GO:0005886">
    <property type="term" value="C:plasma membrane"/>
    <property type="evidence" value="ECO:0007669"/>
    <property type="project" value="UniProtKB-SubCell"/>
</dbReference>
<reference evidence="12 13" key="1">
    <citation type="journal article" date="2023" name="Life. Sci Alliance">
        <title>Evolutionary insights into 3D genome organization and epigenetic landscape of Vigna mungo.</title>
        <authorList>
            <person name="Junaid A."/>
            <person name="Singh B."/>
            <person name="Bhatia S."/>
        </authorList>
    </citation>
    <scope>NUCLEOTIDE SEQUENCE [LARGE SCALE GENOMIC DNA]</scope>
    <source>
        <strain evidence="12">Urdbean</strain>
    </source>
</reference>
<evidence type="ECO:0000256" key="4">
    <source>
        <dbReference type="ARBA" id="ARBA00022448"/>
    </source>
</evidence>
<dbReference type="FunFam" id="1.50.10.150:FF:000003">
    <property type="entry name" value="S-type anion channel SLAH1"/>
    <property type="match status" value="1"/>
</dbReference>
<evidence type="ECO:0000256" key="5">
    <source>
        <dbReference type="ARBA" id="ARBA00022475"/>
    </source>
</evidence>
<evidence type="ECO:0000256" key="7">
    <source>
        <dbReference type="ARBA" id="ARBA00022989"/>
    </source>
</evidence>
<dbReference type="PANTHER" id="PTHR31269:SF60">
    <property type="entry name" value="S-TYPE ANION CHANNEL SLAH1"/>
    <property type="match status" value="1"/>
</dbReference>
<dbReference type="Pfam" id="PF03595">
    <property type="entry name" value="SLAC1"/>
    <property type="match status" value="1"/>
</dbReference>
<dbReference type="InterPro" id="IPR030183">
    <property type="entry name" value="SLAC/SLAH"/>
</dbReference>
<name>A0AAQ3S070_VIGMU</name>
<evidence type="ECO:0000256" key="2">
    <source>
        <dbReference type="ARBA" id="ARBA00007808"/>
    </source>
</evidence>